<dbReference type="GO" id="GO:0042974">
    <property type="term" value="F:nuclear retinoic acid receptor binding"/>
    <property type="evidence" value="ECO:0007669"/>
    <property type="project" value="InterPro"/>
</dbReference>
<keyword evidence="3" id="KW-0675">Receptor</keyword>
<feature type="compositionally biased region" description="Basic and acidic residues" evidence="2">
    <location>
        <begin position="487"/>
        <end position="506"/>
    </location>
</feature>
<reference evidence="3" key="1">
    <citation type="submission" date="2021-02" db="EMBL/GenBank/DDBJ databases">
        <title>Comparative genomics reveals that relaxation of natural selection precedes convergent phenotypic evolution of cavefish.</title>
        <authorList>
            <person name="Peng Z."/>
        </authorList>
    </citation>
    <scope>NUCLEOTIDE SEQUENCE</scope>
    <source>
        <tissue evidence="3">Muscle</tissue>
    </source>
</reference>
<evidence type="ECO:0000313" key="4">
    <source>
        <dbReference type="Proteomes" id="UP001059041"/>
    </source>
</evidence>
<keyword evidence="4" id="KW-1185">Reference proteome</keyword>
<dbReference type="GO" id="GO:0006355">
    <property type="term" value="P:regulation of DNA-templated transcription"/>
    <property type="evidence" value="ECO:0007669"/>
    <property type="project" value="InterPro"/>
</dbReference>
<dbReference type="Pfam" id="PF15741">
    <property type="entry name" value="LRIF1"/>
    <property type="match status" value="2"/>
</dbReference>
<dbReference type="PANTHER" id="PTHR16131">
    <property type="entry name" value="LIGAND-DEPENDENT NUCLEAR RECEPTOR-INTERACTING FACTOR 1"/>
    <property type="match status" value="1"/>
</dbReference>
<feature type="compositionally biased region" description="Basic residues" evidence="2">
    <location>
        <begin position="842"/>
        <end position="859"/>
    </location>
</feature>
<feature type="coiled-coil region" evidence="1">
    <location>
        <begin position="960"/>
        <end position="991"/>
    </location>
</feature>
<dbReference type="Proteomes" id="UP001059041">
    <property type="component" value="Linkage Group LG17"/>
</dbReference>
<dbReference type="AlphaFoldDB" id="A0A9W7TK84"/>
<sequence length="994" mass="108031">FSSGTGVYYQAMPAVGPDGRNVMKLIPVQKVNGQFFQTVFNTEKDNVELQVKVCSNPVLSSVASSSHSQTRLPSLQPIADGRYVLTAPPQVSTLFNTPKVQHIGTKNLPRPSKQVHVPSAKPTISQNALQFPLQTNGQPMAVVQKLPVTVKSPVLPNGHCLQIPSYAQVRTVPASALPPSIKSQIMNSVSIIPANEKQQTVVMVSPVNSVKLNSDQQAFSLTKPSQIQKTFSPHLPAHTGTSSPVCSPINSKASETVSTPIKWVVQEESGTPGPCLVPASSTQLNAVDTKSVTHVESVTSANNIVASKSTQSQISLEQITPGKDNALVMCNGKVYFVAKKNSEIAKDVMVSEGGRKGFHSISPALPASSALESNAAKVTKELDPKIKASEIIDLCDDEEESSTCLGGSPGNLPTQSQTEADDSSEDSNVIFVSYIPPKSVNLGGDKDTNCASQNKKDDMACGEKEINVREETEHTEIEIDVGQENTAAKENDAQMEKQVEESRPAERNLSSSCENVGMEGEKQLENEISPFSLLADTTSADGAALGETINEREDVSEQVHNVCVSATDNTEETFENPAPDRTTQHKKDCQLRKEFGVTSDVRICLQKIRQTEKSNPQAERLIINKRTLDGLRKVIQESQLQSKVQKMMQVPRKKTEDNEYLKEVKRNKLEQDEKDEHQDNSSLSTTNISPASECKDVSQDVSVFPMENSLISQTCQDVCSSSRNTGETVVSTASKVHIQSETSTDCSADTLCLTSSSEKTQTTSHTVSPPSALRKTPVRLKKGKVCTACPCGTVLGVTETVSSLQQQERQPAAVESHKETRKSCAHKTPKESCHSMGDHSFVKKVGKKKKNSPRKKKSPSKSSCGNSQSIISPDCSVSITTLLNASSSNLQESNKEIALSSNESECSILSNIHTQTETSEQDTSQMEVALNDTGVPSSSKQQDSTLDELPTQDLYSMEVLDAEEIKRQERIKRLKNLLRQKEAALERMRHSMNI</sequence>
<feature type="compositionally biased region" description="Polar residues" evidence="2">
    <location>
        <begin position="680"/>
        <end position="690"/>
    </location>
</feature>
<feature type="region of interest" description="Disordered" evidence="2">
    <location>
        <begin position="399"/>
        <end position="425"/>
    </location>
</feature>
<feature type="region of interest" description="Disordered" evidence="2">
    <location>
        <begin position="804"/>
        <end position="869"/>
    </location>
</feature>
<comment type="caution">
    <text evidence="3">The sequence shown here is derived from an EMBL/GenBank/DDBJ whole genome shotgun (WGS) entry which is preliminary data.</text>
</comment>
<dbReference type="PANTHER" id="PTHR16131:SF2">
    <property type="entry name" value="LIGAND-DEPENDENT NUCLEAR RECEPTOR-INTERACTING FACTOR 1"/>
    <property type="match status" value="1"/>
</dbReference>
<keyword evidence="1" id="KW-0175">Coiled coil</keyword>
<evidence type="ECO:0000256" key="1">
    <source>
        <dbReference type="SAM" id="Coils"/>
    </source>
</evidence>
<protein>
    <submittedName>
        <fullName evidence="3">Ligand-dependent nuclear receptor-interacting factor 1</fullName>
    </submittedName>
</protein>
<accession>A0A9W7TK84</accession>
<name>A0A9W7TK84_TRIRA</name>
<dbReference type="InterPro" id="IPR026191">
    <property type="entry name" value="LRIF1"/>
</dbReference>
<feature type="region of interest" description="Disordered" evidence="2">
    <location>
        <begin position="665"/>
        <end position="694"/>
    </location>
</feature>
<gene>
    <name evidence="3" type="ORF">IRJ41_021465</name>
</gene>
<evidence type="ECO:0000313" key="3">
    <source>
        <dbReference type="EMBL" id="KAI7798206.1"/>
    </source>
</evidence>
<feature type="compositionally biased region" description="Low complexity" evidence="2">
    <location>
        <begin position="860"/>
        <end position="869"/>
    </location>
</feature>
<feature type="non-terminal residue" evidence="3">
    <location>
        <position position="1"/>
    </location>
</feature>
<feature type="compositionally biased region" description="Basic and acidic residues" evidence="2">
    <location>
        <begin position="815"/>
        <end position="841"/>
    </location>
</feature>
<dbReference type="EMBL" id="JAFHDT010000017">
    <property type="protein sequence ID" value="KAI7798206.1"/>
    <property type="molecule type" value="Genomic_DNA"/>
</dbReference>
<feature type="compositionally biased region" description="Basic and acidic residues" evidence="2">
    <location>
        <begin position="665"/>
        <end position="679"/>
    </location>
</feature>
<organism evidence="3 4">
    <name type="scientific">Triplophysa rosa</name>
    <name type="common">Cave loach</name>
    <dbReference type="NCBI Taxonomy" id="992332"/>
    <lineage>
        <taxon>Eukaryota</taxon>
        <taxon>Metazoa</taxon>
        <taxon>Chordata</taxon>
        <taxon>Craniata</taxon>
        <taxon>Vertebrata</taxon>
        <taxon>Euteleostomi</taxon>
        <taxon>Actinopterygii</taxon>
        <taxon>Neopterygii</taxon>
        <taxon>Teleostei</taxon>
        <taxon>Ostariophysi</taxon>
        <taxon>Cypriniformes</taxon>
        <taxon>Nemacheilidae</taxon>
        <taxon>Triplophysa</taxon>
    </lineage>
</organism>
<evidence type="ECO:0000256" key="2">
    <source>
        <dbReference type="SAM" id="MobiDB-lite"/>
    </source>
</evidence>
<feature type="region of interest" description="Disordered" evidence="2">
    <location>
        <begin position="486"/>
        <end position="511"/>
    </location>
</feature>
<proteinExistence type="predicted"/>